<dbReference type="Proteomes" id="UP001375240">
    <property type="component" value="Unassembled WGS sequence"/>
</dbReference>
<dbReference type="InterPro" id="IPR049453">
    <property type="entry name" value="Memb_transporter_dom"/>
</dbReference>
<feature type="compositionally biased region" description="Polar residues" evidence="5">
    <location>
        <begin position="18"/>
        <end position="40"/>
    </location>
</feature>
<keyword evidence="3 6" id="KW-1133">Transmembrane helix</keyword>
<feature type="transmembrane region" description="Helical" evidence="6">
    <location>
        <begin position="735"/>
        <end position="755"/>
    </location>
</feature>
<evidence type="ECO:0000259" key="8">
    <source>
        <dbReference type="Pfam" id="PF10337"/>
    </source>
</evidence>
<feature type="transmembrane region" description="Helical" evidence="6">
    <location>
        <begin position="810"/>
        <end position="828"/>
    </location>
</feature>
<dbReference type="InterPro" id="IPR018820">
    <property type="entry name" value="BRE4-related_DUF2421"/>
</dbReference>
<feature type="compositionally biased region" description="Basic and acidic residues" evidence="5">
    <location>
        <begin position="641"/>
        <end position="659"/>
    </location>
</feature>
<feature type="region of interest" description="Disordered" evidence="5">
    <location>
        <begin position="1"/>
        <end position="83"/>
    </location>
</feature>
<feature type="compositionally biased region" description="Polar residues" evidence="5">
    <location>
        <begin position="64"/>
        <end position="77"/>
    </location>
</feature>
<dbReference type="Pfam" id="PF13515">
    <property type="entry name" value="FUSC_2"/>
    <property type="match status" value="1"/>
</dbReference>
<evidence type="ECO:0000259" key="7">
    <source>
        <dbReference type="Pfam" id="PF10334"/>
    </source>
</evidence>
<comment type="subcellular location">
    <subcellularLocation>
        <location evidence="1">Membrane</location>
        <topology evidence="1">Multi-pass membrane protein</topology>
    </subcellularLocation>
</comment>
<feature type="domain" description="Integral membrane bound transporter" evidence="9">
    <location>
        <begin position="733"/>
        <end position="865"/>
    </location>
</feature>
<evidence type="ECO:0000256" key="2">
    <source>
        <dbReference type="ARBA" id="ARBA00022692"/>
    </source>
</evidence>
<feature type="region of interest" description="Disordered" evidence="5">
    <location>
        <begin position="1089"/>
        <end position="1116"/>
    </location>
</feature>
<dbReference type="GO" id="GO:0016020">
    <property type="term" value="C:membrane"/>
    <property type="evidence" value="ECO:0007669"/>
    <property type="project" value="UniProtKB-SubCell"/>
</dbReference>
<accession>A0AAV9VDF6</accession>
<feature type="transmembrane region" description="Helical" evidence="6">
    <location>
        <begin position="215"/>
        <end position="235"/>
    </location>
</feature>
<keyword evidence="4 6" id="KW-0472">Membrane</keyword>
<feature type="compositionally biased region" description="Basic and acidic residues" evidence="5">
    <location>
        <begin position="426"/>
        <end position="436"/>
    </location>
</feature>
<feature type="domain" description="Putative ER transporter 6TM N-terminal" evidence="8">
    <location>
        <begin position="89"/>
        <end position="544"/>
    </location>
</feature>
<dbReference type="AlphaFoldDB" id="A0AAV9VDF6"/>
<gene>
    <name evidence="10" type="ORF">TWF696_000373</name>
</gene>
<feature type="transmembrane region" description="Helical" evidence="6">
    <location>
        <begin position="848"/>
        <end position="868"/>
    </location>
</feature>
<dbReference type="Pfam" id="PF10337">
    <property type="entry name" value="ArAE_2_N"/>
    <property type="match status" value="1"/>
</dbReference>
<organism evidence="10 11">
    <name type="scientific">Orbilia brochopaga</name>
    <dbReference type="NCBI Taxonomy" id="3140254"/>
    <lineage>
        <taxon>Eukaryota</taxon>
        <taxon>Fungi</taxon>
        <taxon>Dikarya</taxon>
        <taxon>Ascomycota</taxon>
        <taxon>Pezizomycotina</taxon>
        <taxon>Orbiliomycetes</taxon>
        <taxon>Orbiliales</taxon>
        <taxon>Orbiliaceae</taxon>
        <taxon>Orbilia</taxon>
    </lineage>
</organism>
<comment type="caution">
    <text evidence="10">The sequence shown here is derived from an EMBL/GenBank/DDBJ whole genome shotgun (WGS) entry which is preliminary data.</text>
</comment>
<dbReference type="PANTHER" id="PTHR37994">
    <property type="entry name" value="ARAE_2_N DOMAIN-CONTAINING PROTEIN-RELATED"/>
    <property type="match status" value="1"/>
</dbReference>
<dbReference type="Pfam" id="PF10334">
    <property type="entry name" value="BRE4"/>
    <property type="match status" value="1"/>
</dbReference>
<reference evidence="10 11" key="1">
    <citation type="submission" date="2019-10" db="EMBL/GenBank/DDBJ databases">
        <authorList>
            <person name="Palmer J.M."/>
        </authorList>
    </citation>
    <scope>NUCLEOTIDE SEQUENCE [LARGE SCALE GENOMIC DNA]</scope>
    <source>
        <strain evidence="10 11">TWF696</strain>
    </source>
</reference>
<evidence type="ECO:0000256" key="5">
    <source>
        <dbReference type="SAM" id="MobiDB-lite"/>
    </source>
</evidence>
<evidence type="ECO:0000256" key="3">
    <source>
        <dbReference type="ARBA" id="ARBA00022989"/>
    </source>
</evidence>
<feature type="compositionally biased region" description="Basic and acidic residues" evidence="5">
    <location>
        <begin position="407"/>
        <end position="416"/>
    </location>
</feature>
<evidence type="ECO:0000256" key="4">
    <source>
        <dbReference type="ARBA" id="ARBA00023136"/>
    </source>
</evidence>
<name>A0AAV9VDF6_9PEZI</name>
<evidence type="ECO:0008006" key="12">
    <source>
        <dbReference type="Google" id="ProtNLM"/>
    </source>
</evidence>
<feature type="transmembrane region" description="Helical" evidence="6">
    <location>
        <begin position="706"/>
        <end position="723"/>
    </location>
</feature>
<feature type="domain" description="DUF2421" evidence="7">
    <location>
        <begin position="869"/>
        <end position="1081"/>
    </location>
</feature>
<feature type="transmembrane region" description="Helical" evidence="6">
    <location>
        <begin position="158"/>
        <end position="177"/>
    </location>
</feature>
<feature type="transmembrane region" description="Helical" evidence="6">
    <location>
        <begin position="104"/>
        <end position="125"/>
    </location>
</feature>
<dbReference type="InterPro" id="IPR018823">
    <property type="entry name" value="ArAE_2_N"/>
</dbReference>
<evidence type="ECO:0000256" key="1">
    <source>
        <dbReference type="ARBA" id="ARBA00004141"/>
    </source>
</evidence>
<dbReference type="PANTHER" id="PTHR37994:SF3">
    <property type="entry name" value="ER TRANSPORTER 6TM N-TERMINAL DOMAIN-CONTAINING PROTEIN"/>
    <property type="match status" value="1"/>
</dbReference>
<feature type="transmembrane region" description="Helical" evidence="6">
    <location>
        <begin position="242"/>
        <end position="261"/>
    </location>
</feature>
<proteinExistence type="predicted"/>
<evidence type="ECO:0000259" key="9">
    <source>
        <dbReference type="Pfam" id="PF13515"/>
    </source>
</evidence>
<feature type="compositionally biased region" description="Basic residues" evidence="5">
    <location>
        <begin position="437"/>
        <end position="450"/>
    </location>
</feature>
<evidence type="ECO:0000313" key="10">
    <source>
        <dbReference type="EMBL" id="KAK6359209.1"/>
    </source>
</evidence>
<evidence type="ECO:0000256" key="6">
    <source>
        <dbReference type="SAM" id="Phobius"/>
    </source>
</evidence>
<keyword evidence="2 6" id="KW-0812">Transmembrane</keyword>
<feature type="transmembrane region" description="Helical" evidence="6">
    <location>
        <begin position="281"/>
        <end position="308"/>
    </location>
</feature>
<feature type="transmembrane region" description="Helical" evidence="6">
    <location>
        <begin position="762"/>
        <end position="779"/>
    </location>
</feature>
<feature type="transmembrane region" description="Helical" evidence="6">
    <location>
        <begin position="131"/>
        <end position="151"/>
    </location>
</feature>
<feature type="transmembrane region" description="Helical" evidence="6">
    <location>
        <begin position="785"/>
        <end position="803"/>
    </location>
</feature>
<protein>
    <recommendedName>
        <fullName evidence="12">ER transporter 6TM N-terminal domain-containing protein</fullName>
    </recommendedName>
</protein>
<feature type="region of interest" description="Disordered" evidence="5">
    <location>
        <begin position="407"/>
        <end position="451"/>
    </location>
</feature>
<sequence length="1116" mass="124116">MADAPAAETPPIARDQAQPDQSGANITSATSNELNHSPEQQLPRDETASSHDAYGDESKIHAESNGTRGTGASSTRVDSNDDGLEKSKLPDWIAEHLTWRDLKLLIRCSLAAWGSFLFVVINPALKNYGQAAFMGMLCLFINPPSVVLPFYILAATTILLGICLAWGWGSLAFVAALSQRNDELYNTTYNAIRQAAVQTPNPTFYVQRQIFNGELLQTGPTVILFTMCGIFIYFMARLQASFPKLTLISIFGMIVIDPYLTTAPLLNNFNGTLPLTFIKPLASGVAIGITLSLLVFPESCSYATMIVLSRSLSRVRRVLEITKYTLGDMEREIPVDEIKNLKLKIVDEHNQMNQGFLFMALEASVGRWSGQDVGSLKAIFQDLFIRGTVLLNFHLFRQDYRDKVLQKAPKDRHAQDVDTASTLVSEKGEEADQESVKKHKHGKRHSHQPRRVGVTQTLATITVYEFLRPNPEVQKLGQSALKAVEDASRDFLAACEAGLETSAEIIDSVNNTRWWGRPKKAQIDSMVEKHMEVLDRLKHERDHFALHAVDKMIDPVSHLFDEDGNLIDFSDQDKGMKLPGLMIGINYRHRVLAVANSLITLLERLVELEMKKTETKLWLPTAIRGLFSLAFSPEPVNDDNALERIETRREREEQNTRKERHEKRKQKKEQTKAITKPEVSVGRERSKFARALTGFFHWLTNGEGVFAARVVIVTIAMAIPTAVKSSAAFCYDNRAVWAVIMAQLTISQYMGDFIFSIAMRTLGTVIGGVFGLVVWYIGAGSGPGNPYGIMAILAPFVIFIIAIRIFAPMVLLMPTIMGGATMMLVVGYSWEVNYLPSLIYAEPGYGVFWRRLVLVMVGFAAAIIVQIFPRPPSSTRNASKSLATSLSDITSFYSEIMSHFLTQEEGAPAEPMDKLQERISKLYTDMQELVPRIQMVRFEPSSSPFTCENLLKVEDHLGKILESLSLISFVSPRLTPMYQKRLEVQTEFARTDTIAAIMAVLGVLEGSLRTGHPLAEVLPVPLLGRLRKVPGPADGVDSLTRDMLNNEEWSVFAVTLMAVTGLYSRIDDLVMTVKDAVGEKHYIAGIPHHHHHPHHALAPPTAQSAGPEEPKSSVEV</sequence>
<keyword evidence="11" id="KW-1185">Reference proteome</keyword>
<feature type="region of interest" description="Disordered" evidence="5">
    <location>
        <begin position="640"/>
        <end position="676"/>
    </location>
</feature>
<dbReference type="EMBL" id="JAVHNQ010000001">
    <property type="protein sequence ID" value="KAK6359209.1"/>
    <property type="molecule type" value="Genomic_DNA"/>
</dbReference>
<evidence type="ECO:0000313" key="11">
    <source>
        <dbReference type="Proteomes" id="UP001375240"/>
    </source>
</evidence>
<feature type="compositionally biased region" description="Basic and acidic residues" evidence="5">
    <location>
        <begin position="42"/>
        <end position="62"/>
    </location>
</feature>